<dbReference type="Gene3D" id="1.10.3720.10">
    <property type="entry name" value="MetI-like"/>
    <property type="match status" value="1"/>
</dbReference>
<dbReference type="PANTHER" id="PTHR43386:SF1">
    <property type="entry name" value="D,D-DIPEPTIDE TRANSPORT SYSTEM PERMEASE PROTEIN DDPC-RELATED"/>
    <property type="match status" value="1"/>
</dbReference>
<reference evidence="9 10" key="1">
    <citation type="submission" date="2018-06" db="EMBL/GenBank/DDBJ databases">
        <authorList>
            <consortium name="Pathogen Informatics"/>
            <person name="Doyle S."/>
        </authorList>
    </citation>
    <scope>NUCLEOTIDE SEQUENCE [LARGE SCALE GENOMIC DNA]</scope>
    <source>
        <strain evidence="9 10">NCTC11088</strain>
    </source>
</reference>
<dbReference type="CDD" id="cd06261">
    <property type="entry name" value="TM_PBP2"/>
    <property type="match status" value="1"/>
</dbReference>
<evidence type="ECO:0000256" key="1">
    <source>
        <dbReference type="ARBA" id="ARBA00004651"/>
    </source>
</evidence>
<comment type="similarity">
    <text evidence="7">Belongs to the binding-protein-dependent transport system permease family.</text>
</comment>
<gene>
    <name evidence="9" type="primary">gsiD_2</name>
    <name evidence="9" type="ORF">NCTC11088_01493</name>
</gene>
<feature type="transmembrane region" description="Helical" evidence="7">
    <location>
        <begin position="128"/>
        <end position="146"/>
    </location>
</feature>
<organism evidence="9 10">
    <name type="scientific">Peptoniphilus indolicus</name>
    <dbReference type="NCBI Taxonomy" id="33030"/>
    <lineage>
        <taxon>Bacteria</taxon>
        <taxon>Bacillati</taxon>
        <taxon>Bacillota</taxon>
        <taxon>Tissierellia</taxon>
        <taxon>Tissierellales</taxon>
        <taxon>Peptoniphilaceae</taxon>
        <taxon>Peptoniphilus</taxon>
    </lineage>
</organism>
<evidence type="ECO:0000256" key="5">
    <source>
        <dbReference type="ARBA" id="ARBA00022989"/>
    </source>
</evidence>
<evidence type="ECO:0000259" key="8">
    <source>
        <dbReference type="PROSITE" id="PS50928"/>
    </source>
</evidence>
<dbReference type="PANTHER" id="PTHR43386">
    <property type="entry name" value="OLIGOPEPTIDE TRANSPORT SYSTEM PERMEASE PROTEIN APPC"/>
    <property type="match status" value="1"/>
</dbReference>
<evidence type="ECO:0000313" key="9">
    <source>
        <dbReference type="EMBL" id="SUB75694.1"/>
    </source>
</evidence>
<evidence type="ECO:0000256" key="7">
    <source>
        <dbReference type="RuleBase" id="RU363032"/>
    </source>
</evidence>
<feature type="transmembrane region" description="Helical" evidence="7">
    <location>
        <begin position="102"/>
        <end position="122"/>
    </location>
</feature>
<dbReference type="InterPro" id="IPR035906">
    <property type="entry name" value="MetI-like_sf"/>
</dbReference>
<feature type="transmembrane region" description="Helical" evidence="7">
    <location>
        <begin position="184"/>
        <end position="213"/>
    </location>
</feature>
<dbReference type="GO" id="GO:0005886">
    <property type="term" value="C:plasma membrane"/>
    <property type="evidence" value="ECO:0007669"/>
    <property type="project" value="UniProtKB-SubCell"/>
</dbReference>
<keyword evidence="5 7" id="KW-1133">Transmembrane helix</keyword>
<dbReference type="EMBL" id="UGTH01000001">
    <property type="protein sequence ID" value="SUB75694.1"/>
    <property type="molecule type" value="Genomic_DNA"/>
</dbReference>
<dbReference type="RefSeq" id="WP_115312150.1">
    <property type="nucleotide sequence ID" value="NZ_UGTH01000001.1"/>
</dbReference>
<sequence length="273" mass="30435">MKKIRNKKTLILGFTSLFIVVSVIAISTFTDGNLISVYNSFEQPSLSHFFGTDNMGRDLFLRTIVGFRNTFLYALLVQIIPFVLGSFIGAFLGYYGSIIDEVLLHFFNILLSFPSILAAIFLSVFVGGGVSVVIMIFSIYGLIYNIKLVRAEIGQVKNSDFVLGLRLNGISEKKILFSHMIPRAFFILWPLLPLLIGHTMIGLSSFSFLGLGVQPPTPELGVILKDSLRFANSFPHMIIFPGLFQITCVLIFTLFSDSLNMDLRTRRLGGIND</sequence>
<dbReference type="InterPro" id="IPR000515">
    <property type="entry name" value="MetI-like"/>
</dbReference>
<keyword evidence="3" id="KW-1003">Cell membrane</keyword>
<dbReference type="SUPFAM" id="SSF161098">
    <property type="entry name" value="MetI-like"/>
    <property type="match status" value="1"/>
</dbReference>
<feature type="domain" description="ABC transmembrane type-1" evidence="8">
    <location>
        <begin position="67"/>
        <end position="256"/>
    </location>
</feature>
<protein>
    <submittedName>
        <fullName evidence="9">Glutathione transport system permease protein gsiD</fullName>
    </submittedName>
</protein>
<evidence type="ECO:0000256" key="2">
    <source>
        <dbReference type="ARBA" id="ARBA00022448"/>
    </source>
</evidence>
<proteinExistence type="inferred from homology"/>
<accession>A0A379DCM4</accession>
<dbReference type="Proteomes" id="UP000254777">
    <property type="component" value="Unassembled WGS sequence"/>
</dbReference>
<dbReference type="InterPro" id="IPR050366">
    <property type="entry name" value="BP-dependent_transpt_permease"/>
</dbReference>
<dbReference type="PROSITE" id="PS50928">
    <property type="entry name" value="ABC_TM1"/>
    <property type="match status" value="1"/>
</dbReference>
<keyword evidence="6 7" id="KW-0472">Membrane</keyword>
<dbReference type="GO" id="GO:0055085">
    <property type="term" value="P:transmembrane transport"/>
    <property type="evidence" value="ECO:0007669"/>
    <property type="project" value="InterPro"/>
</dbReference>
<evidence type="ECO:0000256" key="4">
    <source>
        <dbReference type="ARBA" id="ARBA00022692"/>
    </source>
</evidence>
<evidence type="ECO:0000256" key="6">
    <source>
        <dbReference type="ARBA" id="ARBA00023136"/>
    </source>
</evidence>
<feature type="transmembrane region" description="Helical" evidence="7">
    <location>
        <begin position="71"/>
        <end position="95"/>
    </location>
</feature>
<keyword evidence="2 7" id="KW-0813">Transport</keyword>
<keyword evidence="4 7" id="KW-0812">Transmembrane</keyword>
<comment type="subcellular location">
    <subcellularLocation>
        <location evidence="1 7">Cell membrane</location>
        <topology evidence="1 7">Multi-pass membrane protein</topology>
    </subcellularLocation>
</comment>
<feature type="transmembrane region" description="Helical" evidence="7">
    <location>
        <begin position="233"/>
        <end position="255"/>
    </location>
</feature>
<dbReference type="AlphaFoldDB" id="A0A379DCM4"/>
<name>A0A379DCM4_9FIRM</name>
<dbReference type="Pfam" id="PF00528">
    <property type="entry name" value="BPD_transp_1"/>
    <property type="match status" value="1"/>
</dbReference>
<evidence type="ECO:0000313" key="10">
    <source>
        <dbReference type="Proteomes" id="UP000254777"/>
    </source>
</evidence>
<evidence type="ECO:0000256" key="3">
    <source>
        <dbReference type="ARBA" id="ARBA00022475"/>
    </source>
</evidence>